<dbReference type="SUPFAM" id="SSF53335">
    <property type="entry name" value="S-adenosyl-L-methionine-dependent methyltransferases"/>
    <property type="match status" value="1"/>
</dbReference>
<accession>A0A939DM79</accession>
<evidence type="ECO:0000259" key="1">
    <source>
        <dbReference type="Pfam" id="PF08241"/>
    </source>
</evidence>
<dbReference type="Proteomes" id="UP000664654">
    <property type="component" value="Unassembled WGS sequence"/>
</dbReference>
<gene>
    <name evidence="2" type="ORF">J0A66_07445</name>
</gene>
<keyword evidence="2" id="KW-0489">Methyltransferase</keyword>
<dbReference type="GO" id="GO:0032259">
    <property type="term" value="P:methylation"/>
    <property type="evidence" value="ECO:0007669"/>
    <property type="project" value="UniProtKB-KW"/>
</dbReference>
<proteinExistence type="predicted"/>
<dbReference type="CDD" id="cd02440">
    <property type="entry name" value="AdoMet_MTases"/>
    <property type="match status" value="1"/>
</dbReference>
<sequence>MFDSYQKIFKSRAWLYHRAMERSPRARDAEFSIALEYLQPKAGQWLADMPAGGGYLKQYLQDDSPHCLFIETTSEFARHCPTSSGCKSLIGDFHALPLQDAGVQRMLSLAALHHVEDKLSFFRECARVLDPSGRLVVADVLRDTPQAKFLNEFVHEFNSMGHEGLFWDESVQEQLDANGFRVERAKLHNFTWNFTTQEEMVSYCRDLFGLDKADEQTILSGIQDYLSPGESDGKHRLQWSLYYLSARPAPRLRESAYGR</sequence>
<reference evidence="2" key="1">
    <citation type="submission" date="2021-03" db="EMBL/GenBank/DDBJ databases">
        <title>novel species isolated from a fishpond in China.</title>
        <authorList>
            <person name="Lu H."/>
            <person name="Cai Z."/>
        </authorList>
    </citation>
    <scope>NUCLEOTIDE SEQUENCE</scope>
    <source>
        <strain evidence="2">JCM 30855</strain>
    </source>
</reference>
<dbReference type="Pfam" id="PF08241">
    <property type="entry name" value="Methyltransf_11"/>
    <property type="match status" value="1"/>
</dbReference>
<dbReference type="InterPro" id="IPR013216">
    <property type="entry name" value="Methyltransf_11"/>
</dbReference>
<dbReference type="AlphaFoldDB" id="A0A939DM79"/>
<evidence type="ECO:0000313" key="2">
    <source>
        <dbReference type="EMBL" id="MBN7825053.1"/>
    </source>
</evidence>
<evidence type="ECO:0000313" key="3">
    <source>
        <dbReference type="Proteomes" id="UP000664654"/>
    </source>
</evidence>
<feature type="domain" description="Methyltransferase type 11" evidence="1">
    <location>
        <begin position="51"/>
        <end position="137"/>
    </location>
</feature>
<keyword evidence="2" id="KW-0808">Transferase</keyword>
<keyword evidence="3" id="KW-1185">Reference proteome</keyword>
<dbReference type="Gene3D" id="3.40.50.150">
    <property type="entry name" value="Vaccinia Virus protein VP39"/>
    <property type="match status" value="1"/>
</dbReference>
<organism evidence="2 3">
    <name type="scientific">Bowmanella dokdonensis</name>
    <dbReference type="NCBI Taxonomy" id="751969"/>
    <lineage>
        <taxon>Bacteria</taxon>
        <taxon>Pseudomonadati</taxon>
        <taxon>Pseudomonadota</taxon>
        <taxon>Gammaproteobacteria</taxon>
        <taxon>Alteromonadales</taxon>
        <taxon>Alteromonadaceae</taxon>
        <taxon>Bowmanella</taxon>
    </lineage>
</organism>
<dbReference type="EMBL" id="JAFKCV010000003">
    <property type="protein sequence ID" value="MBN7825053.1"/>
    <property type="molecule type" value="Genomic_DNA"/>
</dbReference>
<name>A0A939DM79_9ALTE</name>
<comment type="caution">
    <text evidence="2">The sequence shown here is derived from an EMBL/GenBank/DDBJ whole genome shotgun (WGS) entry which is preliminary data.</text>
</comment>
<dbReference type="RefSeq" id="WP_206573159.1">
    <property type="nucleotide sequence ID" value="NZ_JAFKCV010000003.1"/>
</dbReference>
<dbReference type="InterPro" id="IPR029063">
    <property type="entry name" value="SAM-dependent_MTases_sf"/>
</dbReference>
<protein>
    <submittedName>
        <fullName evidence="2">Methyltransferase domain-containing protein</fullName>
    </submittedName>
</protein>
<dbReference type="GO" id="GO:0008757">
    <property type="term" value="F:S-adenosylmethionine-dependent methyltransferase activity"/>
    <property type="evidence" value="ECO:0007669"/>
    <property type="project" value="InterPro"/>
</dbReference>